<comment type="caution">
    <text evidence="8">The sequence shown here is derived from an EMBL/GenBank/DDBJ whole genome shotgun (WGS) entry which is preliminary data.</text>
</comment>
<proteinExistence type="inferred from homology"/>
<comment type="similarity">
    <text evidence="1">Belongs to the low molecular weight phosphotyrosine protein phosphatase family.</text>
</comment>
<dbReference type="PANTHER" id="PTHR11717:SF31">
    <property type="entry name" value="LOW MOLECULAR WEIGHT PROTEIN-TYROSINE-PHOSPHATASE ETP-RELATED"/>
    <property type="match status" value="1"/>
</dbReference>
<evidence type="ECO:0000256" key="3">
    <source>
        <dbReference type="ARBA" id="ARBA00022801"/>
    </source>
</evidence>
<keyword evidence="9" id="KW-1185">Reference proteome</keyword>
<dbReference type="PRINTS" id="PR00719">
    <property type="entry name" value="LMWPTPASE"/>
</dbReference>
<feature type="active site" evidence="6">
    <location>
        <position position="15"/>
    </location>
</feature>
<dbReference type="InterPro" id="IPR050438">
    <property type="entry name" value="LMW_PTPase"/>
</dbReference>
<dbReference type="Gene3D" id="3.40.50.2300">
    <property type="match status" value="1"/>
</dbReference>
<organism evidence="8 9">
    <name type="scientific">Paraburkholderia piptadeniae</name>
    <dbReference type="NCBI Taxonomy" id="1701573"/>
    <lineage>
        <taxon>Bacteria</taxon>
        <taxon>Pseudomonadati</taxon>
        <taxon>Pseudomonadota</taxon>
        <taxon>Betaproteobacteria</taxon>
        <taxon>Burkholderiales</taxon>
        <taxon>Burkholderiaceae</taxon>
        <taxon>Paraburkholderia</taxon>
    </lineage>
</organism>
<feature type="active site" description="Proton donor" evidence="6">
    <location>
        <position position="114"/>
    </location>
</feature>
<dbReference type="RefSeq" id="WP_087737898.1">
    <property type="nucleotide sequence ID" value="NZ_CYGY02000063.1"/>
</dbReference>
<evidence type="ECO:0000256" key="4">
    <source>
        <dbReference type="ARBA" id="ARBA00022912"/>
    </source>
</evidence>
<reference evidence="8" key="1">
    <citation type="submission" date="2016-12" db="EMBL/GenBank/DDBJ databases">
        <authorList>
            <person name="Moulin L."/>
        </authorList>
    </citation>
    <scope>NUCLEOTIDE SEQUENCE [LARGE SCALE GENOMIC DNA]</scope>
    <source>
        <strain evidence="8">STM 7183</strain>
    </source>
</reference>
<evidence type="ECO:0000256" key="6">
    <source>
        <dbReference type="PIRSR" id="PIRSR617867-1"/>
    </source>
</evidence>
<dbReference type="InterPro" id="IPR017867">
    <property type="entry name" value="Tyr_phospatase_low_mol_wt"/>
</dbReference>
<evidence type="ECO:0000313" key="9">
    <source>
        <dbReference type="Proteomes" id="UP000195569"/>
    </source>
</evidence>
<gene>
    <name evidence="8" type="primary">epsP</name>
    <name evidence="8" type="ORF">BN2476_630062</name>
</gene>
<dbReference type="SMART" id="SM00226">
    <property type="entry name" value="LMWPc"/>
    <property type="match status" value="1"/>
</dbReference>
<protein>
    <recommendedName>
        <fullName evidence="2">protein-tyrosine-phosphatase</fullName>
        <ecNumber evidence="2">3.1.3.48</ecNumber>
    </recommendedName>
</protein>
<dbReference type="SUPFAM" id="SSF52788">
    <property type="entry name" value="Phosphotyrosine protein phosphatases I"/>
    <property type="match status" value="1"/>
</dbReference>
<name>A0A1N7SLF8_9BURK</name>
<dbReference type="InterPro" id="IPR023485">
    <property type="entry name" value="Ptyr_pPase"/>
</dbReference>
<evidence type="ECO:0000256" key="2">
    <source>
        <dbReference type="ARBA" id="ARBA00013064"/>
    </source>
</evidence>
<keyword evidence="3 8" id="KW-0378">Hydrolase</keyword>
<accession>A0A1N7SLF8</accession>
<dbReference type="Pfam" id="PF01451">
    <property type="entry name" value="LMWPc"/>
    <property type="match status" value="1"/>
</dbReference>
<feature type="active site" description="Nucleophile" evidence="6">
    <location>
        <position position="9"/>
    </location>
</feature>
<dbReference type="Proteomes" id="UP000195569">
    <property type="component" value="Unassembled WGS sequence"/>
</dbReference>
<dbReference type="InterPro" id="IPR036196">
    <property type="entry name" value="Ptyr_pPase_sf"/>
</dbReference>
<evidence type="ECO:0000256" key="5">
    <source>
        <dbReference type="ARBA" id="ARBA00051722"/>
    </source>
</evidence>
<evidence type="ECO:0000256" key="1">
    <source>
        <dbReference type="ARBA" id="ARBA00011063"/>
    </source>
</evidence>
<evidence type="ECO:0000313" key="8">
    <source>
        <dbReference type="EMBL" id="SIT48226.1"/>
    </source>
</evidence>
<dbReference type="EMBL" id="CYGY02000063">
    <property type="protein sequence ID" value="SIT48226.1"/>
    <property type="molecule type" value="Genomic_DNA"/>
</dbReference>
<dbReference type="PANTHER" id="PTHR11717">
    <property type="entry name" value="LOW MOLECULAR WEIGHT PROTEIN TYROSINE PHOSPHATASE"/>
    <property type="match status" value="1"/>
</dbReference>
<feature type="domain" description="Phosphotyrosine protein phosphatase I" evidence="7">
    <location>
        <begin position="3"/>
        <end position="140"/>
    </location>
</feature>
<dbReference type="GO" id="GO:0004725">
    <property type="term" value="F:protein tyrosine phosphatase activity"/>
    <property type="evidence" value="ECO:0007669"/>
    <property type="project" value="UniProtKB-EC"/>
</dbReference>
<dbReference type="OrthoDB" id="9784339at2"/>
<dbReference type="AlphaFoldDB" id="A0A1N7SLF8"/>
<comment type="catalytic activity">
    <reaction evidence="5">
        <text>O-phospho-L-tyrosyl-[protein] + H2O = L-tyrosyl-[protein] + phosphate</text>
        <dbReference type="Rhea" id="RHEA:10684"/>
        <dbReference type="Rhea" id="RHEA-COMP:10136"/>
        <dbReference type="Rhea" id="RHEA-COMP:20101"/>
        <dbReference type="ChEBI" id="CHEBI:15377"/>
        <dbReference type="ChEBI" id="CHEBI:43474"/>
        <dbReference type="ChEBI" id="CHEBI:46858"/>
        <dbReference type="ChEBI" id="CHEBI:61978"/>
        <dbReference type="EC" id="3.1.3.48"/>
    </reaction>
</comment>
<sequence length="151" mass="16377">MIRNILVVCTGNLYRSPIAEALLQDALPDCEVRSAGLHAAVGVLAPTVLRELFMAHGLSRPHWAPWQIGSADATRADLLLVMEAAQKREVERRFPAASGKTFLYGASAGGDIDDPHGGNAEVIQRCFEQIRSCVPGWVQRIAALNGVHEHD</sequence>
<dbReference type="EC" id="3.1.3.48" evidence="2"/>
<evidence type="ECO:0000259" key="7">
    <source>
        <dbReference type="SMART" id="SM00226"/>
    </source>
</evidence>
<keyword evidence="4" id="KW-0904">Protein phosphatase</keyword>